<evidence type="ECO:0000256" key="2">
    <source>
        <dbReference type="ARBA" id="ARBA00007400"/>
    </source>
</evidence>
<name>A0A7J4YSI7_9BACE</name>
<feature type="transmembrane region" description="Helical" evidence="7">
    <location>
        <begin position="112"/>
        <end position="132"/>
    </location>
</feature>
<dbReference type="GO" id="GO:0009246">
    <property type="term" value="P:enterobacterial common antigen biosynthetic process"/>
    <property type="evidence" value="ECO:0007669"/>
    <property type="project" value="TreeGrafter"/>
</dbReference>
<evidence type="ECO:0000313" key="12">
    <source>
        <dbReference type="Proteomes" id="UP000440198"/>
    </source>
</evidence>
<feature type="transmembrane region" description="Helical" evidence="7">
    <location>
        <begin position="229"/>
        <end position="246"/>
    </location>
</feature>
<comment type="caution">
    <text evidence="9">The sequence shown here is derived from an EMBL/GenBank/DDBJ whole genome shotgun (WGS) entry which is preliminary data.</text>
</comment>
<proteinExistence type="inferred from homology"/>
<dbReference type="Proteomes" id="UP000421791">
    <property type="component" value="Unassembled WGS sequence"/>
</dbReference>
<dbReference type="PANTHER" id="PTHR40074">
    <property type="entry name" value="O-ACETYLTRANSFERASE WECH"/>
    <property type="match status" value="1"/>
</dbReference>
<feature type="transmembrane region" description="Helical" evidence="7">
    <location>
        <begin position="295"/>
        <end position="314"/>
    </location>
</feature>
<dbReference type="EMBL" id="VWAK01000004">
    <property type="protein sequence ID" value="KAA5232086.1"/>
    <property type="molecule type" value="Genomic_DNA"/>
</dbReference>
<feature type="transmembrane region" description="Helical" evidence="7">
    <location>
        <begin position="32"/>
        <end position="56"/>
    </location>
</feature>
<keyword evidence="4 7" id="KW-0812">Transmembrane</keyword>
<keyword evidence="3" id="KW-1003">Cell membrane</keyword>
<protein>
    <submittedName>
        <fullName evidence="9">Acyltransferase family protein</fullName>
    </submittedName>
</protein>
<evidence type="ECO:0000256" key="7">
    <source>
        <dbReference type="SAM" id="Phobius"/>
    </source>
</evidence>
<accession>A0A7J4YSI7</accession>
<evidence type="ECO:0000259" key="8">
    <source>
        <dbReference type="Pfam" id="PF01757"/>
    </source>
</evidence>
<dbReference type="Pfam" id="PF01757">
    <property type="entry name" value="Acyl_transf_3"/>
    <property type="match status" value="1"/>
</dbReference>
<evidence type="ECO:0000256" key="4">
    <source>
        <dbReference type="ARBA" id="ARBA00022692"/>
    </source>
</evidence>
<keyword evidence="9" id="KW-0808">Transferase</keyword>
<evidence type="ECO:0000256" key="1">
    <source>
        <dbReference type="ARBA" id="ARBA00004651"/>
    </source>
</evidence>
<feature type="transmembrane region" description="Helical" evidence="7">
    <location>
        <begin position="198"/>
        <end position="217"/>
    </location>
</feature>
<keyword evidence="9" id="KW-0012">Acyltransferase</keyword>
<feature type="transmembrane region" description="Helical" evidence="7">
    <location>
        <begin position="258"/>
        <end position="283"/>
    </location>
</feature>
<sequence length="336" mass="39503">MRSLAILFVIAGHFFVLHTPFRSTNFEGLSLFLQAGIIPLFQTGVPLFIMLTGYLNTNKVSEKKYYRGIWKVLIAYVFFSILTLVFRKYYLYEDLSLFKSGLKILDFSAIPYAWYIEMWIGLFLFTPFLNLLYKAIPTQKQKMVWIGILFAMTAIPDLFNRYGFHLVPGFWQTCYPLMFFFIGSYVKEYQPKINPLCGWGIIIICCLINPVFNILFVHNRPLIHIAGDPSGMFGTIIAVIFFLLVYQRDIQVPLMRKIFTKVSLLSLDVYLCCYIFDAIYYPWFKEHYFINQSQFGMFFFVIVPLVFISSLVLAQIKEWLFKLSESHTSRKRIAYR</sequence>
<organism evidence="9 11">
    <name type="scientific">Bacteroides finegoldii</name>
    <dbReference type="NCBI Taxonomy" id="338188"/>
    <lineage>
        <taxon>Bacteria</taxon>
        <taxon>Pseudomonadati</taxon>
        <taxon>Bacteroidota</taxon>
        <taxon>Bacteroidia</taxon>
        <taxon>Bacteroidales</taxon>
        <taxon>Bacteroidaceae</taxon>
        <taxon>Bacteroides</taxon>
    </lineage>
</organism>
<evidence type="ECO:0000313" key="9">
    <source>
        <dbReference type="EMBL" id="KAA5232086.1"/>
    </source>
</evidence>
<gene>
    <name evidence="10" type="ORF">F2Z09_05325</name>
    <name evidence="9" type="ORF">F2Z22_04195</name>
</gene>
<dbReference type="Proteomes" id="UP000440198">
    <property type="component" value="Unassembled WGS sequence"/>
</dbReference>
<evidence type="ECO:0000313" key="11">
    <source>
        <dbReference type="Proteomes" id="UP000421791"/>
    </source>
</evidence>
<evidence type="ECO:0000256" key="3">
    <source>
        <dbReference type="ARBA" id="ARBA00022475"/>
    </source>
</evidence>
<comment type="subcellular location">
    <subcellularLocation>
        <location evidence="1">Cell membrane</location>
        <topology evidence="1">Multi-pass membrane protein</topology>
    </subcellularLocation>
</comment>
<keyword evidence="5 7" id="KW-1133">Transmembrane helix</keyword>
<evidence type="ECO:0000256" key="5">
    <source>
        <dbReference type="ARBA" id="ARBA00022989"/>
    </source>
</evidence>
<dbReference type="EMBL" id="VWAG01000006">
    <property type="protein sequence ID" value="KAA5259055.1"/>
    <property type="molecule type" value="Genomic_DNA"/>
</dbReference>
<dbReference type="GO" id="GO:0016413">
    <property type="term" value="F:O-acetyltransferase activity"/>
    <property type="evidence" value="ECO:0007669"/>
    <property type="project" value="TreeGrafter"/>
</dbReference>
<feature type="domain" description="Acyltransferase 3" evidence="8">
    <location>
        <begin position="1"/>
        <end position="312"/>
    </location>
</feature>
<comment type="similarity">
    <text evidence="2">Belongs to the acyltransferase 3 family.</text>
</comment>
<evidence type="ECO:0000256" key="6">
    <source>
        <dbReference type="ARBA" id="ARBA00023136"/>
    </source>
</evidence>
<dbReference type="GO" id="GO:0005886">
    <property type="term" value="C:plasma membrane"/>
    <property type="evidence" value="ECO:0007669"/>
    <property type="project" value="UniProtKB-SubCell"/>
</dbReference>
<feature type="transmembrane region" description="Helical" evidence="7">
    <location>
        <begin position="169"/>
        <end position="186"/>
    </location>
</feature>
<dbReference type="PANTHER" id="PTHR40074:SF2">
    <property type="entry name" value="O-ACETYLTRANSFERASE WECH"/>
    <property type="match status" value="1"/>
</dbReference>
<keyword evidence="12" id="KW-1185">Reference proteome</keyword>
<dbReference type="InterPro" id="IPR002656">
    <property type="entry name" value="Acyl_transf_3_dom"/>
</dbReference>
<feature type="transmembrane region" description="Helical" evidence="7">
    <location>
        <begin position="144"/>
        <end position="163"/>
    </location>
</feature>
<keyword evidence="6 7" id="KW-0472">Membrane</keyword>
<feature type="transmembrane region" description="Helical" evidence="7">
    <location>
        <begin position="68"/>
        <end position="92"/>
    </location>
</feature>
<reference evidence="11 12" key="1">
    <citation type="journal article" date="2019" name="Nat. Med.">
        <title>A library of human gut bacterial isolates paired with longitudinal multiomics data enables mechanistic microbiome research.</title>
        <authorList>
            <person name="Poyet M."/>
            <person name="Groussin M."/>
            <person name="Gibbons S.M."/>
            <person name="Avila-Pacheco J."/>
            <person name="Jiang X."/>
            <person name="Kearney S.M."/>
            <person name="Perrotta A.R."/>
            <person name="Berdy B."/>
            <person name="Zhao S."/>
            <person name="Lieberman T.D."/>
            <person name="Swanson P.K."/>
            <person name="Smith M."/>
            <person name="Roesemann S."/>
            <person name="Alexander J.E."/>
            <person name="Rich S.A."/>
            <person name="Livny J."/>
            <person name="Vlamakis H."/>
            <person name="Clish C."/>
            <person name="Bullock K."/>
            <person name="Deik A."/>
            <person name="Scott J."/>
            <person name="Pierce K.A."/>
            <person name="Xavier R.J."/>
            <person name="Alm E.J."/>
        </authorList>
    </citation>
    <scope>NUCLEOTIDE SEQUENCE [LARGE SCALE GENOMIC DNA]</scope>
    <source>
        <strain evidence="10 12">BIOML-A2</strain>
        <strain evidence="9 11">BIOML-A6</strain>
    </source>
</reference>
<dbReference type="AlphaFoldDB" id="A0A7J4YSI7"/>
<evidence type="ECO:0000313" key="10">
    <source>
        <dbReference type="EMBL" id="KAA5259055.1"/>
    </source>
</evidence>